<name>A0ACC2HFJ0_DALPE</name>
<organism evidence="1 2">
    <name type="scientific">Dallia pectoralis</name>
    <name type="common">Alaska blackfish</name>
    <dbReference type="NCBI Taxonomy" id="75939"/>
    <lineage>
        <taxon>Eukaryota</taxon>
        <taxon>Metazoa</taxon>
        <taxon>Chordata</taxon>
        <taxon>Craniata</taxon>
        <taxon>Vertebrata</taxon>
        <taxon>Euteleostomi</taxon>
        <taxon>Actinopterygii</taxon>
        <taxon>Neopterygii</taxon>
        <taxon>Teleostei</taxon>
        <taxon>Protacanthopterygii</taxon>
        <taxon>Esociformes</taxon>
        <taxon>Umbridae</taxon>
        <taxon>Dallia</taxon>
    </lineage>
</organism>
<comment type="caution">
    <text evidence="1">The sequence shown here is derived from an EMBL/GenBank/DDBJ whole genome shotgun (WGS) entry which is preliminary data.</text>
</comment>
<keyword evidence="2" id="KW-1185">Reference proteome</keyword>
<evidence type="ECO:0000313" key="1">
    <source>
        <dbReference type="EMBL" id="KAJ8014475.1"/>
    </source>
</evidence>
<gene>
    <name evidence="1" type="ORF">DPEC_G00040620</name>
</gene>
<protein>
    <submittedName>
        <fullName evidence="1">Uncharacterized protein</fullName>
    </submittedName>
</protein>
<reference evidence="1" key="1">
    <citation type="submission" date="2021-05" db="EMBL/GenBank/DDBJ databases">
        <authorList>
            <person name="Pan Q."/>
            <person name="Jouanno E."/>
            <person name="Zahm M."/>
            <person name="Klopp C."/>
            <person name="Cabau C."/>
            <person name="Louis A."/>
            <person name="Berthelot C."/>
            <person name="Parey E."/>
            <person name="Roest Crollius H."/>
            <person name="Montfort J."/>
            <person name="Robinson-Rechavi M."/>
            <person name="Bouchez O."/>
            <person name="Lampietro C."/>
            <person name="Lopez Roques C."/>
            <person name="Donnadieu C."/>
            <person name="Postlethwait J."/>
            <person name="Bobe J."/>
            <person name="Dillon D."/>
            <person name="Chandos A."/>
            <person name="von Hippel F."/>
            <person name="Guiguen Y."/>
        </authorList>
    </citation>
    <scope>NUCLEOTIDE SEQUENCE</scope>
    <source>
        <strain evidence="1">YG-Jan2019</strain>
    </source>
</reference>
<evidence type="ECO:0000313" key="2">
    <source>
        <dbReference type="Proteomes" id="UP001157502"/>
    </source>
</evidence>
<accession>A0ACC2HFJ0</accession>
<dbReference type="Proteomes" id="UP001157502">
    <property type="component" value="Chromosome 3"/>
</dbReference>
<sequence>MKLKPIGLHKELSFADLEPVVVALKMTDTVSMDQLYEVFCASKEEIKKATQDTTKSTSEKWVTVFQILGKANLINMFRIVSFVLSVPGSNAFVERIFSLMTIK</sequence>
<proteinExistence type="predicted"/>
<dbReference type="EMBL" id="CM055730">
    <property type="protein sequence ID" value="KAJ8014475.1"/>
    <property type="molecule type" value="Genomic_DNA"/>
</dbReference>